<keyword evidence="7" id="KW-0969">Cilium</keyword>
<feature type="coiled-coil region" evidence="12">
    <location>
        <begin position="33"/>
        <end position="149"/>
    </location>
</feature>
<feature type="compositionally biased region" description="Basic residues" evidence="13">
    <location>
        <begin position="1"/>
        <end position="15"/>
    </location>
</feature>
<keyword evidence="8" id="KW-0206">Cytoskeleton</keyword>
<keyword evidence="5" id="KW-0282">Flagellum</keyword>
<keyword evidence="15" id="KW-1185">Reference proteome</keyword>
<reference evidence="14 15" key="1">
    <citation type="journal article" date="2015" name="Genome Biol. Evol.">
        <title>Phylogenomic analyses indicate that early fungi evolved digesting cell walls of algal ancestors of land plants.</title>
        <authorList>
            <person name="Chang Y."/>
            <person name="Wang S."/>
            <person name="Sekimoto S."/>
            <person name="Aerts A.L."/>
            <person name="Choi C."/>
            <person name="Clum A."/>
            <person name="LaButti K.M."/>
            <person name="Lindquist E.A."/>
            <person name="Yee Ngan C."/>
            <person name="Ohm R.A."/>
            <person name="Salamov A.A."/>
            <person name="Grigoriev I.V."/>
            <person name="Spatafora J.W."/>
            <person name="Berbee M.L."/>
        </authorList>
    </citation>
    <scope>NUCLEOTIDE SEQUENCE [LARGE SCALE GENOMIC DNA]</scope>
    <source>
        <strain evidence="14 15">JEL478</strain>
    </source>
</reference>
<dbReference type="EMBL" id="KQ965746">
    <property type="protein sequence ID" value="KXS17637.1"/>
    <property type="molecule type" value="Genomic_DNA"/>
</dbReference>
<comment type="subcellular location">
    <subcellularLocation>
        <location evidence="2">Cytoplasm</location>
        <location evidence="2">Cytoskeleton</location>
        <location evidence="2">Flagellum axoneme</location>
    </subcellularLocation>
</comment>
<evidence type="ECO:0000256" key="6">
    <source>
        <dbReference type="ARBA" id="ARBA00023054"/>
    </source>
</evidence>
<dbReference type="AlphaFoldDB" id="A0A139ALH1"/>
<evidence type="ECO:0000256" key="7">
    <source>
        <dbReference type="ARBA" id="ARBA00023069"/>
    </source>
</evidence>
<gene>
    <name evidence="14" type="ORF">M427DRAFT_30421</name>
</gene>
<evidence type="ECO:0000256" key="2">
    <source>
        <dbReference type="ARBA" id="ARBA00004611"/>
    </source>
</evidence>
<evidence type="ECO:0000256" key="12">
    <source>
        <dbReference type="SAM" id="Coils"/>
    </source>
</evidence>
<protein>
    <recommendedName>
        <fullName evidence="11">Dynein regulatory complex protein 12</fullName>
    </recommendedName>
</protein>
<dbReference type="Proteomes" id="UP000070544">
    <property type="component" value="Unassembled WGS sequence"/>
</dbReference>
<dbReference type="OrthoDB" id="10264405at2759"/>
<comment type="function">
    <text evidence="1">Component of the nexin-dynein regulatory complex (N-DRC), a key regulator of ciliary/flagellar motility which maintains the alignment and integrity of the distal axoneme and regulates microtubule sliding in motile axonemes.</text>
</comment>
<keyword evidence="6 12" id="KW-0175">Coiled coil</keyword>
<proteinExistence type="inferred from homology"/>
<keyword evidence="4" id="KW-0963">Cytoplasm</keyword>
<comment type="similarity">
    <text evidence="10">Belongs to the DRC12 family.</text>
</comment>
<evidence type="ECO:0000313" key="15">
    <source>
        <dbReference type="Proteomes" id="UP000070544"/>
    </source>
</evidence>
<dbReference type="PANTHER" id="PTHR28656">
    <property type="entry name" value="COILED-COIL DOMAIN-CONTAINING PROTEIN 153"/>
    <property type="match status" value="1"/>
</dbReference>
<evidence type="ECO:0000256" key="3">
    <source>
        <dbReference type="ARBA" id="ARBA00011248"/>
    </source>
</evidence>
<name>A0A139ALH1_GONPJ</name>
<evidence type="ECO:0000256" key="4">
    <source>
        <dbReference type="ARBA" id="ARBA00022490"/>
    </source>
</evidence>
<organism evidence="14 15">
    <name type="scientific">Gonapodya prolifera (strain JEL478)</name>
    <name type="common">Monoblepharis prolifera</name>
    <dbReference type="NCBI Taxonomy" id="1344416"/>
    <lineage>
        <taxon>Eukaryota</taxon>
        <taxon>Fungi</taxon>
        <taxon>Fungi incertae sedis</taxon>
        <taxon>Chytridiomycota</taxon>
        <taxon>Chytridiomycota incertae sedis</taxon>
        <taxon>Monoblepharidomycetes</taxon>
        <taxon>Monoblepharidales</taxon>
        <taxon>Gonapodyaceae</taxon>
        <taxon>Gonapodya</taxon>
    </lineage>
</organism>
<dbReference type="InterPro" id="IPR033585">
    <property type="entry name" value="DRC12-like"/>
</dbReference>
<sequence length="203" mass="23268">MSAKKPKTAKSKPKAKTASSEDAEEKLVLGEKLAKVQAEAAVLQQELEIQRDLVVRLRSQATTQKQRIQELEELVERRTVERIEVENDMKAQINRLKSEMVQKVTLLQTELENTQAQFARTNQANESTIRDLNKNLNEKEILIDDQNAKMMFLSSEFEAMLNETLSKITEKLGVVNQQWDDVQLSQLNQGRLSDFNLTRLALE</sequence>
<evidence type="ECO:0000256" key="10">
    <source>
        <dbReference type="ARBA" id="ARBA00044754"/>
    </source>
</evidence>
<dbReference type="PANTHER" id="PTHR28656:SF1">
    <property type="entry name" value="COILED-COIL DOMAIN-CONTAINING PROTEIN 153"/>
    <property type="match status" value="1"/>
</dbReference>
<evidence type="ECO:0000256" key="13">
    <source>
        <dbReference type="SAM" id="MobiDB-lite"/>
    </source>
</evidence>
<evidence type="ECO:0000256" key="9">
    <source>
        <dbReference type="ARBA" id="ARBA00023273"/>
    </source>
</evidence>
<feature type="region of interest" description="Disordered" evidence="13">
    <location>
        <begin position="1"/>
        <end position="24"/>
    </location>
</feature>
<comment type="subunit">
    <text evidence="3">Component of the nexin-dynein regulatory complex (N-DRC).</text>
</comment>
<evidence type="ECO:0000256" key="11">
    <source>
        <dbReference type="ARBA" id="ARBA00044800"/>
    </source>
</evidence>
<evidence type="ECO:0000313" key="14">
    <source>
        <dbReference type="EMBL" id="KXS17637.1"/>
    </source>
</evidence>
<keyword evidence="9" id="KW-0966">Cell projection</keyword>
<accession>A0A139ALH1</accession>
<dbReference type="OMA" id="HAKYKEQ"/>
<evidence type="ECO:0000256" key="8">
    <source>
        <dbReference type="ARBA" id="ARBA00023212"/>
    </source>
</evidence>
<evidence type="ECO:0000256" key="5">
    <source>
        <dbReference type="ARBA" id="ARBA00022846"/>
    </source>
</evidence>
<evidence type="ECO:0000256" key="1">
    <source>
        <dbReference type="ARBA" id="ARBA00003029"/>
    </source>
</evidence>